<dbReference type="EMBL" id="JAUKUD010000006">
    <property type="protein sequence ID" value="KAK0740118.1"/>
    <property type="molecule type" value="Genomic_DNA"/>
</dbReference>
<organism evidence="6 7">
    <name type="scientific">Schizothecium vesticola</name>
    <dbReference type="NCBI Taxonomy" id="314040"/>
    <lineage>
        <taxon>Eukaryota</taxon>
        <taxon>Fungi</taxon>
        <taxon>Dikarya</taxon>
        <taxon>Ascomycota</taxon>
        <taxon>Pezizomycotina</taxon>
        <taxon>Sordariomycetes</taxon>
        <taxon>Sordariomycetidae</taxon>
        <taxon>Sordariales</taxon>
        <taxon>Schizotheciaceae</taxon>
        <taxon>Schizothecium</taxon>
    </lineage>
</organism>
<dbReference type="AlphaFoldDB" id="A0AA40EIV5"/>
<keyword evidence="7" id="KW-1185">Reference proteome</keyword>
<dbReference type="GO" id="GO:0046872">
    <property type="term" value="F:metal ion binding"/>
    <property type="evidence" value="ECO:0007669"/>
    <property type="project" value="UniProtKB-KW"/>
</dbReference>
<evidence type="ECO:0000256" key="1">
    <source>
        <dbReference type="ARBA" id="ARBA00005495"/>
    </source>
</evidence>
<dbReference type="PROSITE" id="PS51891">
    <property type="entry name" value="CENP_V_GFA"/>
    <property type="match status" value="1"/>
</dbReference>
<accession>A0AA40EIV5</accession>
<dbReference type="PANTHER" id="PTHR33337">
    <property type="entry name" value="GFA DOMAIN-CONTAINING PROTEIN"/>
    <property type="match status" value="1"/>
</dbReference>
<dbReference type="Proteomes" id="UP001172155">
    <property type="component" value="Unassembled WGS sequence"/>
</dbReference>
<reference evidence="6" key="1">
    <citation type="submission" date="2023-06" db="EMBL/GenBank/DDBJ databases">
        <title>Genome-scale phylogeny and comparative genomics of the fungal order Sordariales.</title>
        <authorList>
            <consortium name="Lawrence Berkeley National Laboratory"/>
            <person name="Hensen N."/>
            <person name="Bonometti L."/>
            <person name="Westerberg I."/>
            <person name="Brannstrom I.O."/>
            <person name="Guillou S."/>
            <person name="Cros-Aarteil S."/>
            <person name="Calhoun S."/>
            <person name="Haridas S."/>
            <person name="Kuo A."/>
            <person name="Mondo S."/>
            <person name="Pangilinan J."/>
            <person name="Riley R."/>
            <person name="LaButti K."/>
            <person name="Andreopoulos B."/>
            <person name="Lipzen A."/>
            <person name="Chen C."/>
            <person name="Yanf M."/>
            <person name="Daum C."/>
            <person name="Ng V."/>
            <person name="Clum A."/>
            <person name="Steindorff A."/>
            <person name="Ohm R."/>
            <person name="Martin F."/>
            <person name="Silar P."/>
            <person name="Natvig D."/>
            <person name="Lalanne C."/>
            <person name="Gautier V."/>
            <person name="Ament-velasquez S.L."/>
            <person name="Kruys A."/>
            <person name="Hutchinson M.I."/>
            <person name="Powell A.J."/>
            <person name="Barry K."/>
            <person name="Miller A.N."/>
            <person name="Grigoriev I.V."/>
            <person name="Debuchy R."/>
            <person name="Gladieux P."/>
            <person name="Thoren M.H."/>
            <person name="Johannesson H."/>
        </authorList>
    </citation>
    <scope>NUCLEOTIDE SEQUENCE</scope>
    <source>
        <strain evidence="6">SMH3187-1</strain>
    </source>
</reference>
<dbReference type="GO" id="GO:0016846">
    <property type="term" value="F:carbon-sulfur lyase activity"/>
    <property type="evidence" value="ECO:0007669"/>
    <property type="project" value="InterPro"/>
</dbReference>
<comment type="caution">
    <text evidence="6">The sequence shown here is derived from an EMBL/GenBank/DDBJ whole genome shotgun (WGS) entry which is preliminary data.</text>
</comment>
<dbReference type="Pfam" id="PF04828">
    <property type="entry name" value="GFA"/>
    <property type="match status" value="1"/>
</dbReference>
<evidence type="ECO:0000313" key="6">
    <source>
        <dbReference type="EMBL" id="KAK0740118.1"/>
    </source>
</evidence>
<dbReference type="InterPro" id="IPR011057">
    <property type="entry name" value="Mss4-like_sf"/>
</dbReference>
<feature type="domain" description="CENP-V/GFA" evidence="5">
    <location>
        <begin position="9"/>
        <end position="144"/>
    </location>
</feature>
<evidence type="ECO:0000256" key="4">
    <source>
        <dbReference type="ARBA" id="ARBA00023239"/>
    </source>
</evidence>
<evidence type="ECO:0000256" key="3">
    <source>
        <dbReference type="ARBA" id="ARBA00022833"/>
    </source>
</evidence>
<keyword evidence="3" id="KW-0862">Zinc</keyword>
<dbReference type="InterPro" id="IPR006913">
    <property type="entry name" value="CENP-V/GFA"/>
</dbReference>
<dbReference type="Gene3D" id="3.90.1590.10">
    <property type="entry name" value="glutathione-dependent formaldehyde- activating enzyme (gfa)"/>
    <property type="match status" value="1"/>
</dbReference>
<evidence type="ECO:0000259" key="5">
    <source>
        <dbReference type="PROSITE" id="PS51891"/>
    </source>
</evidence>
<evidence type="ECO:0000313" key="7">
    <source>
        <dbReference type="Proteomes" id="UP001172155"/>
    </source>
</evidence>
<sequence length="180" mass="20325">MPASPWTPLTGGCPCQYIRYTLTAPPLITHCCHCTYCQRESGSAFVINALFTAESVIHTTNQEPILVTTPSLSGKGQIIARCPKCFVAVWSNYSGGGEAIRFVRAGTLELKVDIPVPDVHIYVGSKVEWVRIPERVETFEEFYDVEMVWGREVDERRWEVLERIRTKKEMGDDGQKGEQN</sequence>
<keyword evidence="2" id="KW-0479">Metal-binding</keyword>
<keyword evidence="4" id="KW-0456">Lyase</keyword>
<dbReference type="SUPFAM" id="SSF51316">
    <property type="entry name" value="Mss4-like"/>
    <property type="match status" value="1"/>
</dbReference>
<gene>
    <name evidence="6" type="ORF">B0T18DRAFT_372934</name>
</gene>
<dbReference type="PANTHER" id="PTHR33337:SF33">
    <property type="entry name" value="CENP-V_GFA DOMAIN-CONTAINING PROTEIN"/>
    <property type="match status" value="1"/>
</dbReference>
<comment type="similarity">
    <text evidence="1">Belongs to the Gfa family.</text>
</comment>
<evidence type="ECO:0000256" key="2">
    <source>
        <dbReference type="ARBA" id="ARBA00022723"/>
    </source>
</evidence>
<proteinExistence type="inferred from homology"/>
<protein>
    <submittedName>
        <fullName evidence="6">Mss4-like protein</fullName>
    </submittedName>
</protein>
<name>A0AA40EIV5_9PEZI</name>